<feature type="domain" description="Chromo" evidence="8">
    <location>
        <begin position="575"/>
        <end position="633"/>
    </location>
</feature>
<comment type="caution">
    <text evidence="10">The sequence shown here is derived from an EMBL/GenBank/DDBJ whole genome shotgun (WGS) entry which is preliminary data.</text>
</comment>
<dbReference type="InterPro" id="IPR043502">
    <property type="entry name" value="DNA/RNA_pol_sf"/>
</dbReference>
<evidence type="ECO:0000256" key="7">
    <source>
        <dbReference type="SAM" id="MobiDB-lite"/>
    </source>
</evidence>
<dbReference type="SUPFAM" id="SSF56672">
    <property type="entry name" value="DNA/RNA polymerases"/>
    <property type="match status" value="1"/>
</dbReference>
<dbReference type="InterPro" id="IPR017956">
    <property type="entry name" value="AT_hook_DNA-bd_motif"/>
</dbReference>
<evidence type="ECO:0000313" key="10">
    <source>
        <dbReference type="EMBL" id="KAG2190874.1"/>
    </source>
</evidence>
<dbReference type="InterPro" id="IPR041588">
    <property type="entry name" value="Integrase_H2C2"/>
</dbReference>
<dbReference type="Proteomes" id="UP000603453">
    <property type="component" value="Unassembled WGS sequence"/>
</dbReference>
<keyword evidence="3" id="KW-0540">Nuclease</keyword>
<evidence type="ECO:0000256" key="6">
    <source>
        <dbReference type="ARBA" id="ARBA00022918"/>
    </source>
</evidence>
<dbReference type="GO" id="GO:0015074">
    <property type="term" value="P:DNA integration"/>
    <property type="evidence" value="ECO:0007669"/>
    <property type="project" value="InterPro"/>
</dbReference>
<keyword evidence="11" id="KW-1185">Reference proteome</keyword>
<dbReference type="SUPFAM" id="SSF54160">
    <property type="entry name" value="Chromo domain-like"/>
    <property type="match status" value="1"/>
</dbReference>
<accession>A0A8H7QDG9</accession>
<dbReference type="PROSITE" id="PS50994">
    <property type="entry name" value="INTEGRASE"/>
    <property type="match status" value="1"/>
</dbReference>
<dbReference type="GO" id="GO:0005634">
    <property type="term" value="C:nucleus"/>
    <property type="evidence" value="ECO:0007669"/>
    <property type="project" value="UniProtKB-ARBA"/>
</dbReference>
<dbReference type="GO" id="GO:0004519">
    <property type="term" value="F:endonuclease activity"/>
    <property type="evidence" value="ECO:0007669"/>
    <property type="project" value="UniProtKB-KW"/>
</dbReference>
<dbReference type="Pfam" id="PF00385">
    <property type="entry name" value="Chromo"/>
    <property type="match status" value="1"/>
</dbReference>
<evidence type="ECO:0000256" key="2">
    <source>
        <dbReference type="ARBA" id="ARBA00022695"/>
    </source>
</evidence>
<keyword evidence="1" id="KW-0808">Transferase</keyword>
<dbReference type="Gene3D" id="3.30.420.10">
    <property type="entry name" value="Ribonuclease H-like superfamily/Ribonuclease H"/>
    <property type="match status" value="1"/>
</dbReference>
<dbReference type="InterPro" id="IPR016197">
    <property type="entry name" value="Chromo-like_dom_sf"/>
</dbReference>
<evidence type="ECO:0000256" key="5">
    <source>
        <dbReference type="ARBA" id="ARBA00022801"/>
    </source>
</evidence>
<keyword evidence="6" id="KW-0695">RNA-directed DNA polymerase</keyword>
<dbReference type="CDD" id="cd09274">
    <property type="entry name" value="RNase_HI_RT_Ty3"/>
    <property type="match status" value="1"/>
</dbReference>
<dbReference type="Pfam" id="PF17917">
    <property type="entry name" value="RT_RNaseH"/>
    <property type="match status" value="1"/>
</dbReference>
<dbReference type="PANTHER" id="PTHR37984:SF5">
    <property type="entry name" value="PROTEIN NYNRIN-LIKE"/>
    <property type="match status" value="1"/>
</dbReference>
<dbReference type="PANTHER" id="PTHR37984">
    <property type="entry name" value="PROTEIN CBG26694"/>
    <property type="match status" value="1"/>
</dbReference>
<organism evidence="10 11">
    <name type="scientific">Mucor saturninus</name>
    <dbReference type="NCBI Taxonomy" id="64648"/>
    <lineage>
        <taxon>Eukaryota</taxon>
        <taxon>Fungi</taxon>
        <taxon>Fungi incertae sedis</taxon>
        <taxon>Mucoromycota</taxon>
        <taxon>Mucoromycotina</taxon>
        <taxon>Mucoromycetes</taxon>
        <taxon>Mucorales</taxon>
        <taxon>Mucorineae</taxon>
        <taxon>Mucoraceae</taxon>
        <taxon>Mucor</taxon>
    </lineage>
</organism>
<dbReference type="Gene3D" id="2.40.50.40">
    <property type="match status" value="1"/>
</dbReference>
<dbReference type="SMART" id="SM00298">
    <property type="entry name" value="CHROMO"/>
    <property type="match status" value="1"/>
</dbReference>
<evidence type="ECO:0000313" key="11">
    <source>
        <dbReference type="Proteomes" id="UP000603453"/>
    </source>
</evidence>
<dbReference type="Pfam" id="PF02178">
    <property type="entry name" value="AT_hook"/>
    <property type="match status" value="2"/>
</dbReference>
<proteinExistence type="predicted"/>
<dbReference type="InterPro" id="IPR001584">
    <property type="entry name" value="Integrase_cat-core"/>
</dbReference>
<dbReference type="GO" id="GO:0016787">
    <property type="term" value="F:hydrolase activity"/>
    <property type="evidence" value="ECO:0007669"/>
    <property type="project" value="UniProtKB-KW"/>
</dbReference>
<dbReference type="OrthoDB" id="2277642at2759"/>
<dbReference type="Pfam" id="PF00665">
    <property type="entry name" value="rve"/>
    <property type="match status" value="1"/>
</dbReference>
<dbReference type="InterPro" id="IPR000953">
    <property type="entry name" value="Chromo/chromo_shadow_dom"/>
</dbReference>
<gene>
    <name evidence="10" type="ORF">INT47_013071</name>
</gene>
<reference evidence="10" key="1">
    <citation type="submission" date="2020-12" db="EMBL/GenBank/DDBJ databases">
        <title>Metabolic potential, ecology and presence of endohyphal bacteria is reflected in genomic diversity of Mucoromycotina.</title>
        <authorList>
            <person name="Muszewska A."/>
            <person name="Okrasinska A."/>
            <person name="Steczkiewicz K."/>
            <person name="Drgas O."/>
            <person name="Orlowska M."/>
            <person name="Perlinska-Lenart U."/>
            <person name="Aleksandrzak-Piekarczyk T."/>
            <person name="Szatraj K."/>
            <person name="Zielenkiewicz U."/>
            <person name="Pilsyk S."/>
            <person name="Malc E."/>
            <person name="Mieczkowski P."/>
            <person name="Kruszewska J.S."/>
            <person name="Biernat P."/>
            <person name="Pawlowska J."/>
        </authorList>
    </citation>
    <scope>NUCLEOTIDE SEQUENCE</scope>
    <source>
        <strain evidence="10">WA0000017839</strain>
    </source>
</reference>
<evidence type="ECO:0008006" key="12">
    <source>
        <dbReference type="Google" id="ProtNLM"/>
    </source>
</evidence>
<feature type="region of interest" description="Disordered" evidence="7">
    <location>
        <begin position="646"/>
        <end position="695"/>
    </location>
</feature>
<dbReference type="Pfam" id="PF17921">
    <property type="entry name" value="Integrase_H2C2"/>
    <property type="match status" value="1"/>
</dbReference>
<dbReference type="InterPro" id="IPR023780">
    <property type="entry name" value="Chromo_domain"/>
</dbReference>
<keyword evidence="2" id="KW-0548">Nucleotidyltransferase</keyword>
<dbReference type="GO" id="GO:0003964">
    <property type="term" value="F:RNA-directed DNA polymerase activity"/>
    <property type="evidence" value="ECO:0007669"/>
    <property type="project" value="UniProtKB-KW"/>
</dbReference>
<dbReference type="InterPro" id="IPR012337">
    <property type="entry name" value="RNaseH-like_sf"/>
</dbReference>
<evidence type="ECO:0000256" key="3">
    <source>
        <dbReference type="ARBA" id="ARBA00022722"/>
    </source>
</evidence>
<protein>
    <recommendedName>
        <fullName evidence="12">Pol polyprotein</fullName>
    </recommendedName>
</protein>
<dbReference type="InterPro" id="IPR050951">
    <property type="entry name" value="Retrovirus_Pol_polyprotein"/>
</dbReference>
<dbReference type="Gene3D" id="3.10.20.370">
    <property type="match status" value="1"/>
</dbReference>
<keyword evidence="4" id="KW-0255">Endonuclease</keyword>
<feature type="domain" description="Integrase catalytic" evidence="9">
    <location>
        <begin position="270"/>
        <end position="440"/>
    </location>
</feature>
<dbReference type="AlphaFoldDB" id="A0A8H7QDG9"/>
<sequence>MSKKFFMQTDASLYGISAILYQKAEDGRNKHIAFISKSLNKHQWLWSTNRREIYAIIFGLERFRPLLLGNPNLEIRTDHSALIYLYSSSYLSSNLQNYVDTLNEYGRLKISYVKGVDNTLPDALSRLYPPVEEDIQQKQEEDQVIRKMLKYIMIKRQNIEHDDNTTSAVKKRGSHFTKRQIVHSKDKDLHILAVKLNNEQFKEATLDYLIPPLADRKSLVEEAHKMGHFGIEGVVQSLLSDGMYWSSMYKECKEIISNCIPCAQHTIVKRGYNPKKSIVAWDVFDHIAMDLAGPFAVTENQNLYILVVVDVATRYIIARPLPNKQSDTVAKVLTGIFGDYGIAIVGRFIQSDNGREFRNSLMQSITQILGIKHKFSTAYYPQGNGIAETSVKMITNTLRKLCGQDFRNWDDILPTAQLCCNLKIRTRSGSSPFSLMFARKVNKVGDYSNDNAESSTTKRCITEEELLQRAEKMSTVVFPAIKKRTMQLIEEYDKKFNKKHYLIDIPLGQTVMVRLPSRDTKLSPLFEGPFVVVRKTESNNYVLRDETNELLHRDYTPSELKVVNIDETAIEDEYVEVDEIRDHKGSGHSRLFLVKWKGLGERENSWIHAGEFRSPEPIRKYWKRVEEQKTKALLTNTPNVIQPIRKRGRPRKVDNQVPTTNSNAIELGTKRSRATTVTTVTQDQPTRKRGRPRKA</sequence>
<dbReference type="PROSITE" id="PS50013">
    <property type="entry name" value="CHROMO_2"/>
    <property type="match status" value="1"/>
</dbReference>
<evidence type="ECO:0000256" key="4">
    <source>
        <dbReference type="ARBA" id="ARBA00022759"/>
    </source>
</evidence>
<evidence type="ECO:0000256" key="1">
    <source>
        <dbReference type="ARBA" id="ARBA00022679"/>
    </source>
</evidence>
<dbReference type="GO" id="GO:0003677">
    <property type="term" value="F:DNA binding"/>
    <property type="evidence" value="ECO:0007669"/>
    <property type="project" value="InterPro"/>
</dbReference>
<dbReference type="Gene3D" id="1.10.340.70">
    <property type="match status" value="1"/>
</dbReference>
<dbReference type="EMBL" id="JAEPRD010000528">
    <property type="protein sequence ID" value="KAG2190874.1"/>
    <property type="molecule type" value="Genomic_DNA"/>
</dbReference>
<dbReference type="SUPFAM" id="SSF53098">
    <property type="entry name" value="Ribonuclease H-like"/>
    <property type="match status" value="1"/>
</dbReference>
<evidence type="ECO:0000259" key="8">
    <source>
        <dbReference type="PROSITE" id="PS50013"/>
    </source>
</evidence>
<name>A0A8H7QDG9_9FUNG</name>
<keyword evidence="5" id="KW-0378">Hydrolase</keyword>
<evidence type="ECO:0000259" key="9">
    <source>
        <dbReference type="PROSITE" id="PS50994"/>
    </source>
</evidence>
<dbReference type="InterPro" id="IPR041373">
    <property type="entry name" value="RT_RNaseH"/>
</dbReference>
<dbReference type="InterPro" id="IPR036397">
    <property type="entry name" value="RNaseH_sf"/>
</dbReference>